<name>A0A1H3J4H0_9PSEU</name>
<dbReference type="GO" id="GO:0016787">
    <property type="term" value="F:hydrolase activity"/>
    <property type="evidence" value="ECO:0007669"/>
    <property type="project" value="UniProtKB-KW"/>
</dbReference>
<organism evidence="9 10">
    <name type="scientific">Saccharopolyspora shandongensis</name>
    <dbReference type="NCBI Taxonomy" id="418495"/>
    <lineage>
        <taxon>Bacteria</taxon>
        <taxon>Bacillati</taxon>
        <taxon>Actinomycetota</taxon>
        <taxon>Actinomycetes</taxon>
        <taxon>Pseudonocardiales</taxon>
        <taxon>Pseudonocardiaceae</taxon>
        <taxon>Saccharopolyspora</taxon>
    </lineage>
</organism>
<dbReference type="OrthoDB" id="5243958at2"/>
<feature type="transmembrane region" description="Helical" evidence="7">
    <location>
        <begin position="41"/>
        <end position="59"/>
    </location>
</feature>
<dbReference type="AlphaFoldDB" id="A0A1H3J4H0"/>
<dbReference type="Gene3D" id="1.20.144.10">
    <property type="entry name" value="Phosphatidic acid phosphatase type 2/haloperoxidase"/>
    <property type="match status" value="1"/>
</dbReference>
<evidence type="ECO:0000313" key="9">
    <source>
        <dbReference type="EMBL" id="SDY34883.1"/>
    </source>
</evidence>
<protein>
    <submittedName>
        <fullName evidence="9">Undecaprenyl-diphosphatase</fullName>
    </submittedName>
</protein>
<dbReference type="PANTHER" id="PTHR14969:SF62">
    <property type="entry name" value="DECAPRENYLPHOSPHORYL-5-PHOSPHORIBOSE PHOSPHATASE RV3807C-RELATED"/>
    <property type="match status" value="1"/>
</dbReference>
<dbReference type="SUPFAM" id="SSF48317">
    <property type="entry name" value="Acid phosphatase/Vanadium-dependent haloperoxidase"/>
    <property type="match status" value="1"/>
</dbReference>
<dbReference type="GO" id="GO:0005886">
    <property type="term" value="C:plasma membrane"/>
    <property type="evidence" value="ECO:0007669"/>
    <property type="project" value="UniProtKB-SubCell"/>
</dbReference>
<proteinExistence type="predicted"/>
<keyword evidence="4" id="KW-0378">Hydrolase</keyword>
<evidence type="ECO:0000256" key="5">
    <source>
        <dbReference type="ARBA" id="ARBA00022989"/>
    </source>
</evidence>
<dbReference type="SMART" id="SM00014">
    <property type="entry name" value="acidPPc"/>
    <property type="match status" value="1"/>
</dbReference>
<feature type="transmembrane region" description="Helical" evidence="7">
    <location>
        <begin position="142"/>
        <end position="162"/>
    </location>
</feature>
<sequence length="200" mass="21374">MSLPLATNEIEDVPDISIDWYRAVTGLAHDAPGWVQALADVATEAVILVFGALVLANLWRTRRADRRLRVLAFAAPAVTVLAYAISEVTKTFVEQERPCREVRGVVATIAECPEPGDWSFPSNHSTIAAAAAVGLAVAWRRLAVVVALLAVLEAFLRVFVGVHYPHDVIVGLLLGAIVAAAGMALAAKLAKTRLAALQHR</sequence>
<dbReference type="RefSeq" id="WP_093269276.1">
    <property type="nucleotide sequence ID" value="NZ_FNOK01000025.1"/>
</dbReference>
<keyword evidence="10" id="KW-1185">Reference proteome</keyword>
<evidence type="ECO:0000256" key="2">
    <source>
        <dbReference type="ARBA" id="ARBA00022475"/>
    </source>
</evidence>
<dbReference type="Pfam" id="PF01569">
    <property type="entry name" value="PAP2"/>
    <property type="match status" value="1"/>
</dbReference>
<evidence type="ECO:0000256" key="3">
    <source>
        <dbReference type="ARBA" id="ARBA00022692"/>
    </source>
</evidence>
<evidence type="ECO:0000256" key="7">
    <source>
        <dbReference type="SAM" id="Phobius"/>
    </source>
</evidence>
<evidence type="ECO:0000259" key="8">
    <source>
        <dbReference type="SMART" id="SM00014"/>
    </source>
</evidence>
<comment type="subcellular location">
    <subcellularLocation>
        <location evidence="1">Cell membrane</location>
        <topology evidence="1">Multi-pass membrane protein</topology>
    </subcellularLocation>
</comment>
<dbReference type="EMBL" id="FNOK01000025">
    <property type="protein sequence ID" value="SDY34883.1"/>
    <property type="molecule type" value="Genomic_DNA"/>
</dbReference>
<dbReference type="InterPro" id="IPR000326">
    <property type="entry name" value="PAP2/HPO"/>
</dbReference>
<keyword evidence="5 7" id="KW-1133">Transmembrane helix</keyword>
<keyword evidence="2" id="KW-1003">Cell membrane</keyword>
<evidence type="ECO:0000256" key="6">
    <source>
        <dbReference type="ARBA" id="ARBA00023136"/>
    </source>
</evidence>
<dbReference type="STRING" id="418495.SAMN05216215_10252"/>
<evidence type="ECO:0000256" key="1">
    <source>
        <dbReference type="ARBA" id="ARBA00004651"/>
    </source>
</evidence>
<keyword evidence="3 7" id="KW-0812">Transmembrane</keyword>
<reference evidence="10" key="1">
    <citation type="submission" date="2016-10" db="EMBL/GenBank/DDBJ databases">
        <authorList>
            <person name="Varghese N."/>
            <person name="Submissions S."/>
        </authorList>
    </citation>
    <scope>NUCLEOTIDE SEQUENCE [LARGE SCALE GENOMIC DNA]</scope>
    <source>
        <strain evidence="10">CGMCC 4.3530</strain>
    </source>
</reference>
<feature type="domain" description="Phosphatidic acid phosphatase type 2/haloperoxidase" evidence="8">
    <location>
        <begin position="68"/>
        <end position="183"/>
    </location>
</feature>
<accession>A0A1H3J4H0</accession>
<gene>
    <name evidence="9" type="ORF">SAMN05216215_10252</name>
</gene>
<dbReference type="PANTHER" id="PTHR14969">
    <property type="entry name" value="SPHINGOSINE-1-PHOSPHATE PHOSPHOHYDROLASE"/>
    <property type="match status" value="1"/>
</dbReference>
<keyword evidence="6 7" id="KW-0472">Membrane</keyword>
<dbReference type="Proteomes" id="UP000199529">
    <property type="component" value="Unassembled WGS sequence"/>
</dbReference>
<evidence type="ECO:0000313" key="10">
    <source>
        <dbReference type="Proteomes" id="UP000199529"/>
    </source>
</evidence>
<feature type="transmembrane region" description="Helical" evidence="7">
    <location>
        <begin position="168"/>
        <end position="190"/>
    </location>
</feature>
<dbReference type="InterPro" id="IPR036938">
    <property type="entry name" value="PAP2/HPO_sf"/>
</dbReference>
<evidence type="ECO:0000256" key="4">
    <source>
        <dbReference type="ARBA" id="ARBA00022801"/>
    </source>
</evidence>